<dbReference type="InterPro" id="IPR035913">
    <property type="entry name" value="RPB5-like_sf"/>
</dbReference>
<dbReference type="Gramene" id="ONI20758">
    <property type="protein sequence ID" value="ONI20758"/>
    <property type="gene ID" value="PRUPE_2G032100"/>
</dbReference>
<dbReference type="EMBL" id="CM007652">
    <property type="protein sequence ID" value="ONI20758.1"/>
    <property type="molecule type" value="Genomic_DNA"/>
</dbReference>
<feature type="domain" description="RNA polymerase subunit H/Rpb5 C-terminal" evidence="4">
    <location>
        <begin position="157"/>
        <end position="229"/>
    </location>
</feature>
<dbReference type="GO" id="GO:0006366">
    <property type="term" value="P:transcription by RNA polymerase II"/>
    <property type="evidence" value="ECO:0000318"/>
    <property type="project" value="GO_Central"/>
</dbReference>
<organism evidence="6 7">
    <name type="scientific">Prunus persica</name>
    <name type="common">Peach</name>
    <name type="synonym">Amygdalus persica</name>
    <dbReference type="NCBI Taxonomy" id="3760"/>
    <lineage>
        <taxon>Eukaryota</taxon>
        <taxon>Viridiplantae</taxon>
        <taxon>Streptophyta</taxon>
        <taxon>Embryophyta</taxon>
        <taxon>Tracheophyta</taxon>
        <taxon>Spermatophyta</taxon>
        <taxon>Magnoliopsida</taxon>
        <taxon>eudicotyledons</taxon>
        <taxon>Gunneridae</taxon>
        <taxon>Pentapetalae</taxon>
        <taxon>rosids</taxon>
        <taxon>fabids</taxon>
        <taxon>Rosales</taxon>
        <taxon>Rosaceae</taxon>
        <taxon>Amygdaloideae</taxon>
        <taxon>Amygdaleae</taxon>
        <taxon>Prunus</taxon>
    </lineage>
</organism>
<dbReference type="InterPro" id="IPR036710">
    <property type="entry name" value="RNA_pol_Rpb5_N_sf"/>
</dbReference>
<dbReference type="eggNOG" id="KOG3218">
    <property type="taxonomic scope" value="Eukaryota"/>
</dbReference>
<evidence type="ECO:0000313" key="7">
    <source>
        <dbReference type="Proteomes" id="UP000006882"/>
    </source>
</evidence>
<dbReference type="InterPro" id="IPR005571">
    <property type="entry name" value="RNA_pol_Rpb5_N"/>
</dbReference>
<evidence type="ECO:0000259" key="4">
    <source>
        <dbReference type="Pfam" id="PF01191"/>
    </source>
</evidence>
<evidence type="ECO:0000313" key="6">
    <source>
        <dbReference type="EMBL" id="ONI20758.1"/>
    </source>
</evidence>
<comment type="subcellular location">
    <subcellularLocation>
        <location evidence="1">Nucleus</location>
    </subcellularLocation>
</comment>
<gene>
    <name evidence="6" type="ORF">PRUPE_2G032100</name>
</gene>
<keyword evidence="7" id="KW-1185">Reference proteome</keyword>
<dbReference type="STRING" id="3760.A0A251QAB3"/>
<dbReference type="PANTHER" id="PTHR10535:SF12">
    <property type="entry name" value="DNA-DIRECTED RNA POLYMERASE V SUBUNIT 5C"/>
    <property type="match status" value="1"/>
</dbReference>
<reference evidence="6 7" key="1">
    <citation type="journal article" date="2013" name="Nat. Genet.">
        <title>The high-quality draft genome of peach (Prunus persica) identifies unique patterns of genetic diversity, domestication and genome evolution.</title>
        <authorList>
            <consortium name="International Peach Genome Initiative"/>
            <person name="Verde I."/>
            <person name="Abbott A.G."/>
            <person name="Scalabrin S."/>
            <person name="Jung S."/>
            <person name="Shu S."/>
            <person name="Marroni F."/>
            <person name="Zhebentyayeva T."/>
            <person name="Dettori M.T."/>
            <person name="Grimwood J."/>
            <person name="Cattonaro F."/>
            <person name="Zuccolo A."/>
            <person name="Rossini L."/>
            <person name="Jenkins J."/>
            <person name="Vendramin E."/>
            <person name="Meisel L.A."/>
            <person name="Decroocq V."/>
            <person name="Sosinski B."/>
            <person name="Prochnik S."/>
            <person name="Mitros T."/>
            <person name="Policriti A."/>
            <person name="Cipriani G."/>
            <person name="Dondini L."/>
            <person name="Ficklin S."/>
            <person name="Goodstein D.M."/>
            <person name="Xuan P."/>
            <person name="Del Fabbro C."/>
            <person name="Aramini V."/>
            <person name="Copetti D."/>
            <person name="Gonzalez S."/>
            <person name="Horner D.S."/>
            <person name="Falchi R."/>
            <person name="Lucas S."/>
            <person name="Mica E."/>
            <person name="Maldonado J."/>
            <person name="Lazzari B."/>
            <person name="Bielenberg D."/>
            <person name="Pirona R."/>
            <person name="Miculan M."/>
            <person name="Barakat A."/>
            <person name="Testolin R."/>
            <person name="Stella A."/>
            <person name="Tartarini S."/>
            <person name="Tonutti P."/>
            <person name="Arus P."/>
            <person name="Orellana A."/>
            <person name="Wells C."/>
            <person name="Main D."/>
            <person name="Vizzotto G."/>
            <person name="Silva H."/>
            <person name="Salamini F."/>
            <person name="Schmutz J."/>
            <person name="Morgante M."/>
            <person name="Rokhsar D.S."/>
        </authorList>
    </citation>
    <scope>NUCLEOTIDE SEQUENCE [LARGE SCALE GENOMIC DNA]</scope>
    <source>
        <strain evidence="7">cv. Nemared</strain>
    </source>
</reference>
<proteinExistence type="inferred from homology"/>
<dbReference type="GO" id="GO:0003677">
    <property type="term" value="F:DNA binding"/>
    <property type="evidence" value="ECO:0007669"/>
    <property type="project" value="InterPro"/>
</dbReference>
<feature type="domain" description="RNA polymerase Rpb5 N-terminal" evidence="5">
    <location>
        <begin position="31"/>
        <end position="108"/>
    </location>
</feature>
<dbReference type="GO" id="GO:0000419">
    <property type="term" value="C:RNA polymerase V complex"/>
    <property type="evidence" value="ECO:0007669"/>
    <property type="project" value="EnsemblPlants"/>
</dbReference>
<comment type="similarity">
    <text evidence="3">Belongs to the archaeal Rpo5/eukaryotic RPB5 RNA polymerase subunit family.</text>
</comment>
<dbReference type="GO" id="GO:0006362">
    <property type="term" value="P:transcription elongation by RNA polymerase I"/>
    <property type="evidence" value="ECO:0000318"/>
    <property type="project" value="GO_Central"/>
</dbReference>
<evidence type="ECO:0000256" key="3">
    <source>
        <dbReference type="ARBA" id="ARBA00025765"/>
    </source>
</evidence>
<dbReference type="Gene3D" id="3.40.1340.10">
    <property type="entry name" value="RNA polymerase, Rpb5, N-terminal domain"/>
    <property type="match status" value="1"/>
</dbReference>
<evidence type="ECO:0008006" key="8">
    <source>
        <dbReference type="Google" id="ProtNLM"/>
    </source>
</evidence>
<dbReference type="PIRSF" id="PIRSF000747">
    <property type="entry name" value="RPB5"/>
    <property type="match status" value="1"/>
</dbReference>
<dbReference type="GO" id="GO:0003899">
    <property type="term" value="F:DNA-directed RNA polymerase activity"/>
    <property type="evidence" value="ECO:0007669"/>
    <property type="project" value="InterPro"/>
</dbReference>
<keyword evidence="2" id="KW-0539">Nucleus</keyword>
<evidence type="ECO:0000256" key="2">
    <source>
        <dbReference type="ARBA" id="ARBA00023242"/>
    </source>
</evidence>
<dbReference type="GO" id="GO:0042797">
    <property type="term" value="P:tRNA transcription by RNA polymerase III"/>
    <property type="evidence" value="ECO:0000318"/>
    <property type="project" value="GO_Central"/>
</dbReference>
<evidence type="ECO:0000259" key="5">
    <source>
        <dbReference type="Pfam" id="PF03871"/>
    </source>
</evidence>
<dbReference type="SMR" id="A0A251QAB3"/>
<dbReference type="FunFam" id="3.90.940.20:FF:000001">
    <property type="entry name" value="DNA-directed RNA polymerases I, II, and III subunit RPABC1"/>
    <property type="match status" value="1"/>
</dbReference>
<dbReference type="Proteomes" id="UP000006882">
    <property type="component" value="Chromosome G2"/>
</dbReference>
<sequence length="230" mass="26034">MATGNENDVVLGCDGGRRPGCITSHVVEGSMESYRFYLSRRTAMEMLSDRGCDVSDSDLSLSLTEFHSQFGPKPDLQQLRICVSLRSNPSKKIVVIFCGTEEIRKQTMCGIYAGLPNKENIHRLILVLQSKMNSYARKELEMYPFKVETFHICDLLVNITKHALKPKLEILTAEEKNKLLRKYKLEDKQLPLMLETDGIARYYGLEKGKVVKVTYSGGVVGSLRTYRCVV</sequence>
<dbReference type="InterPro" id="IPR014381">
    <property type="entry name" value="Arch_Rpo5/euc_Rpb5"/>
</dbReference>
<dbReference type="AlphaFoldDB" id="A0A251QAB3"/>
<dbReference type="Gene3D" id="3.90.940.20">
    <property type="entry name" value="RPB5-like RNA polymerase subunit"/>
    <property type="match status" value="1"/>
</dbReference>
<dbReference type="SUPFAM" id="SSF53036">
    <property type="entry name" value="Eukaryotic RPB5 N-terminal domain"/>
    <property type="match status" value="1"/>
</dbReference>
<dbReference type="GO" id="GO:0055029">
    <property type="term" value="C:nuclear DNA-directed RNA polymerase complex"/>
    <property type="evidence" value="ECO:0007669"/>
    <property type="project" value="UniProtKB-ARBA"/>
</dbReference>
<dbReference type="InterPro" id="IPR000783">
    <property type="entry name" value="RNA_pol_subH/Rpb5_C"/>
</dbReference>
<dbReference type="Pfam" id="PF03871">
    <property type="entry name" value="RNA_pol_Rpb5_N"/>
    <property type="match status" value="1"/>
</dbReference>
<dbReference type="OrthoDB" id="248779at2759"/>
<protein>
    <recommendedName>
        <fullName evidence="8">RNA polymerase subunit H/Rpb5 C-terminal domain-containing protein</fullName>
    </recommendedName>
</protein>
<dbReference type="SUPFAM" id="SSF55287">
    <property type="entry name" value="RPB5-like RNA polymerase subunit"/>
    <property type="match status" value="1"/>
</dbReference>
<name>A0A251QAB3_PRUPE</name>
<dbReference type="Pfam" id="PF01191">
    <property type="entry name" value="RNA_pol_Rpb5_C"/>
    <property type="match status" value="1"/>
</dbReference>
<accession>A0A251QAB3</accession>
<dbReference type="PANTHER" id="PTHR10535">
    <property type="entry name" value="DNA-DIRECTED RNA POLYMERASES I, II, AND III SUBUNIT RPABC1"/>
    <property type="match status" value="1"/>
</dbReference>
<evidence type="ECO:0000256" key="1">
    <source>
        <dbReference type="ARBA" id="ARBA00004123"/>
    </source>
</evidence>